<evidence type="ECO:0000256" key="1">
    <source>
        <dbReference type="ARBA" id="ARBA00011073"/>
    </source>
</evidence>
<dbReference type="GO" id="GO:0006508">
    <property type="term" value="P:proteolysis"/>
    <property type="evidence" value="ECO:0007669"/>
    <property type="project" value="UniProtKB-KW"/>
</dbReference>
<dbReference type="Gene3D" id="3.40.50.200">
    <property type="entry name" value="Peptidase S8/S53 domain"/>
    <property type="match status" value="1"/>
</dbReference>
<reference evidence="6" key="1">
    <citation type="submission" date="2020-05" db="EMBL/GenBank/DDBJ databases">
        <authorList>
            <person name="Chiriac C."/>
            <person name="Salcher M."/>
            <person name="Ghai R."/>
            <person name="Kavagutti S V."/>
        </authorList>
    </citation>
    <scope>NUCLEOTIDE SEQUENCE</scope>
</reference>
<sequence length="672" mass="67354">MVPSLEPKVDSKAVEAIDTKGSASVVVVLDVDPSGSDAEKAAQVRTALDALLETLPPGSYSHESRELTVATIPMTVDRFGLDALEKSKDVTVVKQSREFSPTAVSDLAPSLQSFSPTSTNATTAQGANLAWANAKKGGGATVAIVDSGVAVGHTFLSTAPASIWEGCFATAFSLYTSPCPNGTSMGVSQPPIPGSAAPCPVAQIPRCAHGTHVAGIAVGGSGATAVSGIAPEASLVAVNVFSYNGALQRLSAEEGDIINALQWLYNKRATFSGLSSVNLSLGDGTLNTGYCDSDPLKGFIDQLAQVGIATVIAAGNEGRSNGVSSPGCISTAITVGAVDDTTGQSTSFSNDGPQVDIMAAGQSICSSVPSGTTGSLNCTGPTSGPFASLSGTSMAAPAVAGAIAVLAGDGVPSSQWLIRLQKVAQASVCVQASGYVIPTLRLDVALGITPSTTYGCGGSPFGVWDNSTAGAGTITVRGWAIDLGQLETVPLHVYVDGAFAQSGLAAELRSDVGAVYPFYGSNRGFSIPVTVNGGTRNVCVAMINQGPGSNVWLGCRSVVVPGGSPFGAVDVVMGRVGGVDVAGWAIDPDTALPAQAHVYAFRGDGSVAGATAVTAGNFRSDLGVVFPGYGPNHGMSGSLSLPGGTYSVCVAAINVAGSGSNQWLPCRSAVVP</sequence>
<name>A0A6J6FH16_9ZZZZ</name>
<keyword evidence="4" id="KW-0720">Serine protease</keyword>
<dbReference type="InterPro" id="IPR000209">
    <property type="entry name" value="Peptidase_S8/S53_dom"/>
</dbReference>
<dbReference type="EMBL" id="CAEZTR010000141">
    <property type="protein sequence ID" value="CAB4588171.1"/>
    <property type="molecule type" value="Genomic_DNA"/>
</dbReference>
<proteinExistence type="inferred from homology"/>
<dbReference type="PROSITE" id="PS00138">
    <property type="entry name" value="SUBTILASE_SER"/>
    <property type="match status" value="1"/>
</dbReference>
<protein>
    <submittedName>
        <fullName evidence="6">Unannotated protein</fullName>
    </submittedName>
</protein>
<dbReference type="InterPro" id="IPR036852">
    <property type="entry name" value="Peptidase_S8/S53_dom_sf"/>
</dbReference>
<dbReference type="Pfam" id="PF00082">
    <property type="entry name" value="Peptidase_S8"/>
    <property type="match status" value="1"/>
</dbReference>
<dbReference type="PROSITE" id="PS51892">
    <property type="entry name" value="SUBTILASE"/>
    <property type="match status" value="1"/>
</dbReference>
<evidence type="ECO:0000313" key="6">
    <source>
        <dbReference type="EMBL" id="CAB4588171.1"/>
    </source>
</evidence>
<dbReference type="PANTHER" id="PTHR43806:SF11">
    <property type="entry name" value="CEREVISIN-RELATED"/>
    <property type="match status" value="1"/>
</dbReference>
<organism evidence="6">
    <name type="scientific">freshwater metagenome</name>
    <dbReference type="NCBI Taxonomy" id="449393"/>
    <lineage>
        <taxon>unclassified sequences</taxon>
        <taxon>metagenomes</taxon>
        <taxon>ecological metagenomes</taxon>
    </lineage>
</organism>
<evidence type="ECO:0000259" key="5">
    <source>
        <dbReference type="Pfam" id="PF00082"/>
    </source>
</evidence>
<dbReference type="InterPro" id="IPR023828">
    <property type="entry name" value="Peptidase_S8_Ser-AS"/>
</dbReference>
<keyword evidence="2" id="KW-0645">Protease</keyword>
<dbReference type="GO" id="GO:0004252">
    <property type="term" value="F:serine-type endopeptidase activity"/>
    <property type="evidence" value="ECO:0007669"/>
    <property type="project" value="InterPro"/>
</dbReference>
<dbReference type="InterPro" id="IPR022398">
    <property type="entry name" value="Peptidase_S8_His-AS"/>
</dbReference>
<feature type="domain" description="Peptidase S8/S53" evidence="5">
    <location>
        <begin position="137"/>
        <end position="407"/>
    </location>
</feature>
<dbReference type="PROSITE" id="PS00137">
    <property type="entry name" value="SUBTILASE_HIS"/>
    <property type="match status" value="1"/>
</dbReference>
<dbReference type="SUPFAM" id="SSF52743">
    <property type="entry name" value="Subtilisin-like"/>
    <property type="match status" value="1"/>
</dbReference>
<comment type="similarity">
    <text evidence="1">Belongs to the peptidase S8 family.</text>
</comment>
<evidence type="ECO:0000256" key="4">
    <source>
        <dbReference type="ARBA" id="ARBA00022825"/>
    </source>
</evidence>
<dbReference type="InterPro" id="IPR023827">
    <property type="entry name" value="Peptidase_S8_Asp-AS"/>
</dbReference>
<dbReference type="InterPro" id="IPR015500">
    <property type="entry name" value="Peptidase_S8_subtilisin-rel"/>
</dbReference>
<dbReference type="PROSITE" id="PS00136">
    <property type="entry name" value="SUBTILASE_ASP"/>
    <property type="match status" value="1"/>
</dbReference>
<accession>A0A6J6FH16</accession>
<evidence type="ECO:0000256" key="3">
    <source>
        <dbReference type="ARBA" id="ARBA00022801"/>
    </source>
</evidence>
<keyword evidence="3" id="KW-0378">Hydrolase</keyword>
<dbReference type="PANTHER" id="PTHR43806">
    <property type="entry name" value="PEPTIDASE S8"/>
    <property type="match status" value="1"/>
</dbReference>
<dbReference type="InterPro" id="IPR050131">
    <property type="entry name" value="Peptidase_S8_subtilisin-like"/>
</dbReference>
<evidence type="ECO:0000256" key="2">
    <source>
        <dbReference type="ARBA" id="ARBA00022670"/>
    </source>
</evidence>
<dbReference type="PRINTS" id="PR00723">
    <property type="entry name" value="SUBTILISIN"/>
</dbReference>
<gene>
    <name evidence="6" type="ORF">UFOPK1711_01669</name>
</gene>
<dbReference type="AlphaFoldDB" id="A0A6J6FH16"/>